<name>A0ABQ6P8R1_9SPHN</name>
<gene>
    <name evidence="3" type="ORF">NUTIK01_24200</name>
</gene>
<dbReference type="Proteomes" id="UP001187221">
    <property type="component" value="Unassembled WGS sequence"/>
</dbReference>
<dbReference type="Pfam" id="PF02698">
    <property type="entry name" value="DUF218"/>
    <property type="match status" value="1"/>
</dbReference>
<evidence type="ECO:0000256" key="1">
    <source>
        <dbReference type="SAM" id="Phobius"/>
    </source>
</evidence>
<dbReference type="EMBL" id="BTFW01000001">
    <property type="protein sequence ID" value="GMM61643.1"/>
    <property type="molecule type" value="Genomic_DNA"/>
</dbReference>
<evidence type="ECO:0000259" key="2">
    <source>
        <dbReference type="Pfam" id="PF02698"/>
    </source>
</evidence>
<dbReference type="InterPro" id="IPR003848">
    <property type="entry name" value="DUF218"/>
</dbReference>
<keyword evidence="4" id="KW-1185">Reference proteome</keyword>
<dbReference type="CDD" id="cd06259">
    <property type="entry name" value="YdcF-like"/>
    <property type="match status" value="1"/>
</dbReference>
<reference evidence="3 4" key="1">
    <citation type="submission" date="2023-06" db="EMBL/GenBank/DDBJ databases">
        <title>Draft genome sequence of Novosphingobium sp. strain IK01.</title>
        <authorList>
            <person name="Hatamoto M."/>
            <person name="Ikarashi T."/>
            <person name="Yamaguchi T."/>
        </authorList>
    </citation>
    <scope>NUCLEOTIDE SEQUENCE [LARGE SCALE GENOMIC DNA]</scope>
    <source>
        <strain evidence="3 4">IK01</strain>
    </source>
</reference>
<keyword evidence="1" id="KW-1133">Transmembrane helix</keyword>
<evidence type="ECO:0000313" key="4">
    <source>
        <dbReference type="Proteomes" id="UP001187221"/>
    </source>
</evidence>
<proteinExistence type="predicted"/>
<organism evidence="3 4">
    <name type="scientific">Novosphingobium pituita</name>
    <dbReference type="NCBI Taxonomy" id="3056842"/>
    <lineage>
        <taxon>Bacteria</taxon>
        <taxon>Pseudomonadati</taxon>
        <taxon>Pseudomonadota</taxon>
        <taxon>Alphaproteobacteria</taxon>
        <taxon>Sphingomonadales</taxon>
        <taxon>Sphingomonadaceae</taxon>
        <taxon>Novosphingobium</taxon>
    </lineage>
</organism>
<accession>A0ABQ6P8R1</accession>
<keyword evidence="1" id="KW-0472">Membrane</keyword>
<feature type="domain" description="DUF218" evidence="2">
    <location>
        <begin position="49"/>
        <end position="151"/>
    </location>
</feature>
<feature type="transmembrane region" description="Helical" evidence="1">
    <location>
        <begin position="21"/>
        <end position="38"/>
    </location>
</feature>
<protein>
    <submittedName>
        <fullName evidence="3">YdcF family protein</fullName>
    </submittedName>
</protein>
<comment type="caution">
    <text evidence="3">The sequence shown here is derived from an EMBL/GenBank/DDBJ whole genome shotgun (WGS) entry which is preliminary data.</text>
</comment>
<keyword evidence="1" id="KW-0812">Transmembrane</keyword>
<sequence length="195" mass="22148">MKKRRFRFRKPEGLFRRIGSALLLVWILGFLWFAWFLPQPAPDGARTQGIVVLTGGGGRIPRALAILRADHATRLLVSGVDRQVRPSEFAAQYDVEPRLMACCITLGFDSVDTRSNAREAAGWIAQYHVRSVRLVTTDWHMRRAAFDLWVATRRNRASPEPAIVRDAVPSHPSLKILFLEYNKLLARMVAWLTGL</sequence>
<evidence type="ECO:0000313" key="3">
    <source>
        <dbReference type="EMBL" id="GMM61643.1"/>
    </source>
</evidence>